<dbReference type="AlphaFoldDB" id="A0A1Y2F442"/>
<comment type="caution">
    <text evidence="2">The sequence shown here is derived from an EMBL/GenBank/DDBJ whole genome shotgun (WGS) entry which is preliminary data.</text>
</comment>
<dbReference type="EMBL" id="MCFI01000017">
    <property type="protein sequence ID" value="ORY78632.1"/>
    <property type="molecule type" value="Genomic_DNA"/>
</dbReference>
<reference evidence="2 3" key="1">
    <citation type="submission" date="2016-07" db="EMBL/GenBank/DDBJ databases">
        <title>Pervasive Adenine N6-methylation of Active Genes in Fungi.</title>
        <authorList>
            <consortium name="DOE Joint Genome Institute"/>
            <person name="Mondo S.J."/>
            <person name="Dannebaum R.O."/>
            <person name="Kuo R.C."/>
            <person name="Labutti K."/>
            <person name="Haridas S."/>
            <person name="Kuo A."/>
            <person name="Salamov A."/>
            <person name="Ahrendt S.R."/>
            <person name="Lipzen A."/>
            <person name="Sullivan W."/>
            <person name="Andreopoulos W.B."/>
            <person name="Clum A."/>
            <person name="Lindquist E."/>
            <person name="Daum C."/>
            <person name="Ramamoorthy G.K."/>
            <person name="Gryganskyi A."/>
            <person name="Culley D."/>
            <person name="Magnuson J.K."/>
            <person name="James T.Y."/>
            <person name="O'Malley M.A."/>
            <person name="Stajich J.E."/>
            <person name="Spatafora J.W."/>
            <person name="Visel A."/>
            <person name="Grigoriev I.V."/>
        </authorList>
    </citation>
    <scope>NUCLEOTIDE SEQUENCE [LARGE SCALE GENOMIC DNA]</scope>
    <source>
        <strain evidence="2 3">12-1054</strain>
    </source>
</reference>
<accession>A0A1Y2F442</accession>
<dbReference type="Proteomes" id="UP000193685">
    <property type="component" value="Unassembled WGS sequence"/>
</dbReference>
<name>A0A1Y2F442_PROLT</name>
<evidence type="ECO:0000256" key="1">
    <source>
        <dbReference type="SAM" id="MobiDB-lite"/>
    </source>
</evidence>
<evidence type="ECO:0000313" key="3">
    <source>
        <dbReference type="Proteomes" id="UP000193685"/>
    </source>
</evidence>
<dbReference type="RefSeq" id="XP_040723513.1">
    <property type="nucleotide sequence ID" value="XM_040870671.1"/>
</dbReference>
<gene>
    <name evidence="2" type="ORF">BCR37DRAFT_388808</name>
</gene>
<organism evidence="2 3">
    <name type="scientific">Protomyces lactucae-debilis</name>
    <dbReference type="NCBI Taxonomy" id="2754530"/>
    <lineage>
        <taxon>Eukaryota</taxon>
        <taxon>Fungi</taxon>
        <taxon>Dikarya</taxon>
        <taxon>Ascomycota</taxon>
        <taxon>Taphrinomycotina</taxon>
        <taxon>Taphrinomycetes</taxon>
        <taxon>Taphrinales</taxon>
        <taxon>Protomycetaceae</taxon>
        <taxon>Protomyces</taxon>
    </lineage>
</organism>
<feature type="region of interest" description="Disordered" evidence="1">
    <location>
        <begin position="20"/>
        <end position="39"/>
    </location>
</feature>
<proteinExistence type="predicted"/>
<protein>
    <submittedName>
        <fullName evidence="2">Uncharacterized protein</fullName>
    </submittedName>
</protein>
<evidence type="ECO:0000313" key="2">
    <source>
        <dbReference type="EMBL" id="ORY78632.1"/>
    </source>
</evidence>
<keyword evidence="3" id="KW-1185">Reference proteome</keyword>
<sequence length="202" mass="23261">MIPRLSNLFGLLNPLHRSKGVESGYRSPPPPYSSRPIVPKVDADGFTPEERAERQAEFLLAIETRMMQTPNLGMDDDEDDIPLGELFAMKERHKLAVLLDWVSIQRIISSLDAYEEHDTLARCRGEYLMPDEERTQAICQAWADDIALQQRILAQSRKQDRLPNRPAGPVYVPQFNSRRERLMDARDLARRLERALQQEASH</sequence>
<dbReference type="GeneID" id="63787270"/>